<dbReference type="EMBL" id="CAJNXB010002298">
    <property type="protein sequence ID" value="CAF3232814.1"/>
    <property type="molecule type" value="Genomic_DNA"/>
</dbReference>
<dbReference type="PANTHER" id="PTHR42535:SF2">
    <property type="entry name" value="CHROMOSOME UNDETERMINED SCAFFOLD_146, WHOLE GENOME SHOTGUN SEQUENCE"/>
    <property type="match status" value="1"/>
</dbReference>
<evidence type="ECO:0000256" key="4">
    <source>
        <dbReference type="SAM" id="MobiDB-lite"/>
    </source>
</evidence>
<proteinExistence type="predicted"/>
<dbReference type="SUPFAM" id="SSF49899">
    <property type="entry name" value="Concanavalin A-like lectins/glucanases"/>
    <property type="match status" value="2"/>
</dbReference>
<keyword evidence="10" id="KW-1185">Reference proteome</keyword>
<evidence type="ECO:0000313" key="9">
    <source>
        <dbReference type="EMBL" id="CAF4462420.1"/>
    </source>
</evidence>
<dbReference type="Pfam" id="PF13385">
    <property type="entry name" value="Laminin_G_3"/>
    <property type="match status" value="2"/>
</dbReference>
<dbReference type="InterPro" id="IPR013320">
    <property type="entry name" value="ConA-like_dom_sf"/>
</dbReference>
<keyword evidence="2 3" id="KW-1015">Disulfide bond</keyword>
<reference evidence="7" key="1">
    <citation type="submission" date="2021-02" db="EMBL/GenBank/DDBJ databases">
        <authorList>
            <person name="Nowell W R."/>
        </authorList>
    </citation>
    <scope>NUCLEOTIDE SEQUENCE</scope>
</reference>
<feature type="region of interest" description="Disordered" evidence="4">
    <location>
        <begin position="69"/>
        <end position="183"/>
    </location>
</feature>
<comment type="caution">
    <text evidence="3">Lacks conserved residue(s) required for the propagation of feature annotation.</text>
</comment>
<evidence type="ECO:0000313" key="10">
    <source>
        <dbReference type="Proteomes" id="UP000663873"/>
    </source>
</evidence>
<dbReference type="PANTHER" id="PTHR42535">
    <property type="entry name" value="OOKINETE PROTEIN, PUTATIVE-RELATED"/>
    <property type="match status" value="1"/>
</dbReference>
<dbReference type="OrthoDB" id="347083at2759"/>
<dbReference type="Proteomes" id="UP000663825">
    <property type="component" value="Unassembled WGS sequence"/>
</dbReference>
<sequence>MVQQFSHEQFGQSNSAPSGIADSTISTKQLTTRQISVDVNSIRNVANRRPGHQQQQQQRRLLHQRRRQLPLQRQQQQLPPQHRQLAPPQQRQLAPQQQQLAPQQQLPQRQVPQRQLQQQQPQPQQQVPQRQVPQRQLQQQQPQQQQQLPQRQVPQRQPPRQQKQQRRQQQQQRRRQPHQQQQQPHVFICSPACMNGGNCTATNACTCNTAMWGGPICQTPNRIFWSFDNTLQDLYNNFNGVGNNGPTYSSPGYNGAGACILLTQSSSQSVTIASPFLNFAGTSFTLEVWIYANTLYNSNPYTDNAVFGQFDQNVLDKSLHIIIRNQRIYLGFFSDDVVGTQLLSAGQWYHMAYIYDYSVRTQYVYVNGYLDASRTSAGPYQGTTGSLTIGTNGVNTPNNFFDGYLDSIAYFGSARNASQVLDDATLVSDLTFDGNSLVDRGPLLINGTGTSYSYTTSGRVNGAVTLSVNPSYVQITGLRRLGLNAWPYSVAIWIKPTSVAGGTIMHLSSLTNGAQPNGWCLPIMGLTSAGRIAINSWNGGNMPVTGSSVPLNTWTHVVGTYSSINGLRLYVNGVLSGSSGAYSFAAGGVPMTITLGSSLLGLGVCNTGTIQMGQFYGSLDEFRVYARELTVAEVVGLANP</sequence>
<evidence type="ECO:0000256" key="3">
    <source>
        <dbReference type="PROSITE-ProRule" id="PRU00076"/>
    </source>
</evidence>
<dbReference type="SMART" id="SM00560">
    <property type="entry name" value="LamGL"/>
    <property type="match status" value="2"/>
</dbReference>
<dbReference type="AlphaFoldDB" id="A0A819WH82"/>
<feature type="region of interest" description="Disordered" evidence="4">
    <location>
        <begin position="1"/>
        <end position="27"/>
    </location>
</feature>
<dbReference type="Proteomes" id="UP000663873">
    <property type="component" value="Unassembled WGS sequence"/>
</dbReference>
<organism evidence="7 10">
    <name type="scientific">Rotaria socialis</name>
    <dbReference type="NCBI Taxonomy" id="392032"/>
    <lineage>
        <taxon>Eukaryota</taxon>
        <taxon>Metazoa</taxon>
        <taxon>Spiralia</taxon>
        <taxon>Gnathifera</taxon>
        <taxon>Rotifera</taxon>
        <taxon>Eurotatoria</taxon>
        <taxon>Bdelloidea</taxon>
        <taxon>Philodinida</taxon>
        <taxon>Philodinidae</taxon>
        <taxon>Rotaria</taxon>
    </lineage>
</organism>
<dbReference type="EMBL" id="CAJOBP010000104">
    <property type="protein sequence ID" value="CAF4122916.1"/>
    <property type="molecule type" value="Genomic_DNA"/>
</dbReference>
<dbReference type="PROSITE" id="PS50026">
    <property type="entry name" value="EGF_3"/>
    <property type="match status" value="1"/>
</dbReference>
<dbReference type="Proteomes" id="UP000663848">
    <property type="component" value="Unassembled WGS sequence"/>
</dbReference>
<gene>
    <name evidence="8" type="ORF">HFQ381_LOCUS4152</name>
    <name evidence="9" type="ORF">QYT958_LOCUS1534</name>
    <name evidence="6" type="ORF">TIS948_LOCUS14195</name>
    <name evidence="7" type="ORF">UJA718_LOCUS1677</name>
</gene>
<evidence type="ECO:0000256" key="2">
    <source>
        <dbReference type="ARBA" id="ARBA00023157"/>
    </source>
</evidence>
<evidence type="ECO:0000313" key="8">
    <source>
        <dbReference type="EMBL" id="CAF4147680.1"/>
    </source>
</evidence>
<keyword evidence="3" id="KW-0245">EGF-like domain</keyword>
<dbReference type="InterPro" id="IPR006558">
    <property type="entry name" value="LamG-like"/>
</dbReference>
<dbReference type="EMBL" id="CAJOBR010000087">
    <property type="protein sequence ID" value="CAF4462420.1"/>
    <property type="molecule type" value="Genomic_DNA"/>
</dbReference>
<feature type="domain" description="EGF-like" evidence="5">
    <location>
        <begin position="185"/>
        <end position="218"/>
    </location>
</feature>
<evidence type="ECO:0000259" key="5">
    <source>
        <dbReference type="PROSITE" id="PS50026"/>
    </source>
</evidence>
<name>A0A819WH82_9BILA</name>
<evidence type="ECO:0000313" key="7">
    <source>
        <dbReference type="EMBL" id="CAF4122916.1"/>
    </source>
</evidence>
<evidence type="ECO:0000256" key="1">
    <source>
        <dbReference type="ARBA" id="ARBA00022729"/>
    </source>
</evidence>
<dbReference type="EMBL" id="CAJOBO010000160">
    <property type="protein sequence ID" value="CAF4147680.1"/>
    <property type="molecule type" value="Genomic_DNA"/>
</dbReference>
<dbReference type="Proteomes" id="UP000663851">
    <property type="component" value="Unassembled WGS sequence"/>
</dbReference>
<evidence type="ECO:0000313" key="6">
    <source>
        <dbReference type="EMBL" id="CAF3232814.1"/>
    </source>
</evidence>
<accession>A0A819WH82</accession>
<dbReference type="InterPro" id="IPR000742">
    <property type="entry name" value="EGF"/>
</dbReference>
<comment type="caution">
    <text evidence="7">The sequence shown here is derived from an EMBL/GenBank/DDBJ whole genome shotgun (WGS) entry which is preliminary data.</text>
</comment>
<feature type="compositionally biased region" description="Low complexity" evidence="4">
    <location>
        <begin position="69"/>
        <end position="171"/>
    </location>
</feature>
<protein>
    <recommendedName>
        <fullName evidence="5">EGF-like domain-containing protein</fullName>
    </recommendedName>
</protein>
<dbReference type="Gene3D" id="2.60.120.200">
    <property type="match status" value="2"/>
</dbReference>
<feature type="disulfide bond" evidence="3">
    <location>
        <begin position="189"/>
        <end position="199"/>
    </location>
</feature>
<keyword evidence="1" id="KW-0732">Signal</keyword>